<accession>A0A0H3CFH0</accession>
<name>A0A0H3CFH0_ENTCC</name>
<gene>
    <name evidence="1" type="ordered locus">ECL_00826</name>
</gene>
<dbReference type="AlphaFoldDB" id="A0A0H3CFH0"/>
<dbReference type="EnsemblBacteria" id="ADF60389">
    <property type="protein sequence ID" value="ADF60389"/>
    <property type="gene ID" value="ECL_00826"/>
</dbReference>
<dbReference type="Proteomes" id="UP000002363">
    <property type="component" value="Chromosome"/>
</dbReference>
<keyword evidence="2" id="KW-1185">Reference proteome</keyword>
<sequence>MWLCTCNKGRTCFFNCPHLIFFRSTHCGCLQDGVATSSIKGGRIKKILISP</sequence>
<dbReference type="STRING" id="716541.ECL_00826"/>
<dbReference type="KEGG" id="enc:ECL_00826"/>
<dbReference type="PATRIC" id="fig|716541.4.peg.1091"/>
<protein>
    <submittedName>
        <fullName evidence="1">Uncharacterized protein</fullName>
    </submittedName>
</protein>
<reference evidence="1 2" key="1">
    <citation type="journal article" date="2010" name="J. Bacteriol.">
        <title>Complete genome sequence of Enterobacter cloacae subsp. cloacae type strain ATCC 13047.</title>
        <authorList>
            <person name="Ren Y."/>
            <person name="Ren Y."/>
            <person name="Zhou Z."/>
            <person name="Guo X."/>
            <person name="Li Y."/>
            <person name="Feng L."/>
            <person name="Wang L."/>
        </authorList>
    </citation>
    <scope>NUCLEOTIDE SEQUENCE [LARGE SCALE GENOMIC DNA]</scope>
    <source>
        <strain evidence="2">ATCC 13047 / DSM 30054 / NBRC 13535 / NCTC 10005 / WDCM 00083 / NCDC 279-56</strain>
    </source>
</reference>
<organism evidence="1 2">
    <name type="scientific">Enterobacter cloacae subsp. cloacae (strain ATCC 13047 / DSM 30054 / NBRC 13535 / NCTC 10005 / WDCM 00083 / NCDC 279-56)</name>
    <dbReference type="NCBI Taxonomy" id="716541"/>
    <lineage>
        <taxon>Bacteria</taxon>
        <taxon>Pseudomonadati</taxon>
        <taxon>Pseudomonadota</taxon>
        <taxon>Gammaproteobacteria</taxon>
        <taxon>Enterobacterales</taxon>
        <taxon>Enterobacteriaceae</taxon>
        <taxon>Enterobacter</taxon>
        <taxon>Enterobacter cloacae complex</taxon>
    </lineage>
</organism>
<evidence type="ECO:0000313" key="1">
    <source>
        <dbReference type="EMBL" id="ADF60389.1"/>
    </source>
</evidence>
<evidence type="ECO:0000313" key="2">
    <source>
        <dbReference type="Proteomes" id="UP000002363"/>
    </source>
</evidence>
<proteinExistence type="predicted"/>
<dbReference type="EMBL" id="CP001918">
    <property type="protein sequence ID" value="ADF60389.1"/>
    <property type="molecule type" value="Genomic_DNA"/>
</dbReference>
<dbReference type="HOGENOM" id="CLU_3233298_0_0_6"/>